<feature type="domain" description="DRBM" evidence="5">
    <location>
        <begin position="38"/>
        <end position="107"/>
    </location>
</feature>
<name>A0A1Q3BZE1_CEPFO</name>
<dbReference type="PROSITE" id="PS50137">
    <property type="entry name" value="DS_RBD"/>
    <property type="match status" value="2"/>
</dbReference>
<proteinExistence type="predicted"/>
<dbReference type="PANTHER" id="PTHR46031:SF37">
    <property type="entry name" value="DRBM DOMAIN-CONTAINING PROTEIN"/>
    <property type="match status" value="1"/>
</dbReference>
<organism evidence="6 7">
    <name type="scientific">Cephalotus follicularis</name>
    <name type="common">Albany pitcher plant</name>
    <dbReference type="NCBI Taxonomy" id="3775"/>
    <lineage>
        <taxon>Eukaryota</taxon>
        <taxon>Viridiplantae</taxon>
        <taxon>Streptophyta</taxon>
        <taxon>Embryophyta</taxon>
        <taxon>Tracheophyta</taxon>
        <taxon>Spermatophyta</taxon>
        <taxon>Magnoliopsida</taxon>
        <taxon>eudicotyledons</taxon>
        <taxon>Gunneridae</taxon>
        <taxon>Pentapetalae</taxon>
        <taxon>rosids</taxon>
        <taxon>fabids</taxon>
        <taxon>Oxalidales</taxon>
        <taxon>Cephalotaceae</taxon>
        <taxon>Cephalotus</taxon>
    </lineage>
</organism>
<feature type="region of interest" description="Disordered" evidence="4">
    <location>
        <begin position="291"/>
        <end position="328"/>
    </location>
</feature>
<dbReference type="PANTHER" id="PTHR46031">
    <property type="match status" value="1"/>
</dbReference>
<dbReference type="InterPro" id="IPR014720">
    <property type="entry name" value="dsRBD_dom"/>
</dbReference>
<keyword evidence="7" id="KW-1185">Reference proteome</keyword>
<evidence type="ECO:0000256" key="1">
    <source>
        <dbReference type="ARBA" id="ARBA00022737"/>
    </source>
</evidence>
<feature type="compositionally biased region" description="Polar residues" evidence="4">
    <location>
        <begin position="1"/>
        <end position="11"/>
    </location>
</feature>
<keyword evidence="2 3" id="KW-0694">RNA-binding</keyword>
<feature type="region of interest" description="Disordered" evidence="4">
    <location>
        <begin position="1"/>
        <end position="24"/>
    </location>
</feature>
<dbReference type="Pfam" id="PF00035">
    <property type="entry name" value="dsrm"/>
    <property type="match status" value="2"/>
</dbReference>
<protein>
    <submittedName>
        <fullName evidence="6">Dsrm domain-containing protein</fullName>
    </submittedName>
</protein>
<keyword evidence="1" id="KW-0677">Repeat</keyword>
<dbReference type="EMBL" id="BDDD01001076">
    <property type="protein sequence ID" value="GAV73133.1"/>
    <property type="molecule type" value="Genomic_DNA"/>
</dbReference>
<dbReference type="GO" id="GO:0003723">
    <property type="term" value="F:RNA binding"/>
    <property type="evidence" value="ECO:0007669"/>
    <property type="project" value="UniProtKB-UniRule"/>
</dbReference>
<reference evidence="7" key="1">
    <citation type="submission" date="2016-04" db="EMBL/GenBank/DDBJ databases">
        <title>Cephalotus genome sequencing.</title>
        <authorList>
            <person name="Fukushima K."/>
            <person name="Hasebe M."/>
            <person name="Fang X."/>
        </authorList>
    </citation>
    <scope>NUCLEOTIDE SEQUENCE [LARGE SCALE GENOMIC DNA]</scope>
    <source>
        <strain evidence="7">cv. St1</strain>
    </source>
</reference>
<dbReference type="OrthoDB" id="5988181at2759"/>
<dbReference type="InParanoid" id="A0A1Q3BZE1"/>
<dbReference type="STRING" id="3775.A0A1Q3BZE1"/>
<gene>
    <name evidence="6" type="ORF">CFOL_v3_16620</name>
</gene>
<feature type="compositionally biased region" description="Basic residues" evidence="4">
    <location>
        <begin position="303"/>
        <end position="318"/>
    </location>
</feature>
<evidence type="ECO:0000313" key="7">
    <source>
        <dbReference type="Proteomes" id="UP000187406"/>
    </source>
</evidence>
<evidence type="ECO:0000256" key="3">
    <source>
        <dbReference type="PROSITE-ProRule" id="PRU00266"/>
    </source>
</evidence>
<dbReference type="Proteomes" id="UP000187406">
    <property type="component" value="Unassembled WGS sequence"/>
</dbReference>
<dbReference type="Gene3D" id="3.30.160.20">
    <property type="match status" value="2"/>
</dbReference>
<evidence type="ECO:0000313" key="6">
    <source>
        <dbReference type="EMBL" id="GAV73133.1"/>
    </source>
</evidence>
<accession>A0A1Q3BZE1</accession>
<dbReference type="SMART" id="SM00358">
    <property type="entry name" value="DSRM"/>
    <property type="match status" value="2"/>
</dbReference>
<evidence type="ECO:0000259" key="5">
    <source>
        <dbReference type="PROSITE" id="PS50137"/>
    </source>
</evidence>
<feature type="domain" description="DRBM" evidence="5">
    <location>
        <begin position="123"/>
        <end position="190"/>
    </location>
</feature>
<evidence type="ECO:0000256" key="2">
    <source>
        <dbReference type="ARBA" id="ARBA00022884"/>
    </source>
</evidence>
<comment type="caution">
    <text evidence="6">The sequence shown here is derived from an EMBL/GenBank/DDBJ whole genome shotgun (WGS) entry which is preliminary data.</text>
</comment>
<sequence>MAETQPDITMNSQPQLPSPDSAPAPAALISNRVFESLMYKNHLQEYTQRSSLPLPIYQTPNEGSQHEPKFRSTVLVDGSTYTSNSTFSRQKVAEQDVARLALECITKKIKDEGCPLIYEDTVFCKSILNEYVVKMNLARPTYSTIQSEAVLPRFVSTMVFNGVAYTGDAGKTKKEAEQLAARAVILSILGNPGSGRVLYEIINSKGKWFTSVLNVKDSQKANHGFVPVGVNTVMHNGNHTGVGFTNTVAVSATPESTSRMILPHHEYKRPKPEEPASEAIDLPIAFVPPCSGQSLGGDDPNPAKKRRKKKMKRKANKKLRTDAQSPIAAVTLGQAPSCSVAQ</sequence>
<dbReference type="SUPFAM" id="SSF54768">
    <property type="entry name" value="dsRNA-binding domain-like"/>
    <property type="match status" value="2"/>
</dbReference>
<evidence type="ECO:0000256" key="4">
    <source>
        <dbReference type="SAM" id="MobiDB-lite"/>
    </source>
</evidence>
<dbReference type="AlphaFoldDB" id="A0A1Q3BZE1"/>